<feature type="non-terminal residue" evidence="2">
    <location>
        <position position="1"/>
    </location>
</feature>
<organism evidence="2">
    <name type="scientific">candidate division WOR-3 bacterium</name>
    <dbReference type="NCBI Taxonomy" id="2052148"/>
    <lineage>
        <taxon>Bacteria</taxon>
        <taxon>Bacteria division WOR-3</taxon>
    </lineage>
</organism>
<name>A0A7C1BDY9_UNCW3</name>
<dbReference type="InterPro" id="IPR025684">
    <property type="entry name" value="SprA_N_dom"/>
</dbReference>
<dbReference type="Proteomes" id="UP000885931">
    <property type="component" value="Unassembled WGS sequence"/>
</dbReference>
<dbReference type="EMBL" id="DRBW01000139">
    <property type="protein sequence ID" value="HDM90243.1"/>
    <property type="molecule type" value="Genomic_DNA"/>
</dbReference>
<evidence type="ECO:0000259" key="1">
    <source>
        <dbReference type="Pfam" id="PF14349"/>
    </source>
</evidence>
<dbReference type="Pfam" id="PF14349">
    <property type="entry name" value="SprA_N"/>
    <property type="match status" value="1"/>
</dbReference>
<feature type="domain" description="Gliding motility protein SprA N-terminal" evidence="1">
    <location>
        <begin position="698"/>
        <end position="1048"/>
    </location>
</feature>
<gene>
    <name evidence="2" type="ORF">ENG67_03430</name>
</gene>
<proteinExistence type="predicted"/>
<sequence>TQNRTITPGTSMDTIKIYDADYIKGKFFWLGETDSITNIEVFLDDGNHSNDSIMNAKPGIAYFYEIDAAEPDTTYLDSGRFNWLQRGIDYTLHPGNVLEILKNPLSDPQILGVYYTTYSGKTVGDVSDTTNLKLKLIRPGHLPIYINPNPQNHQEYVEKSLWLLELKNVYSLGGTDLVYSKLQIQIKKEASGIDSTGENGKTYLEILGLDVNGDGRVEQTRTINGQLVTILDLVNGYLFFPSPLPFQDTALAEPDSAIYWYRTLQPDQGRKYYMDVVLGQRSDIISLGVVNIIEGSEVVKYNGRVLKKGVDYTIDYEAGILTILNDEVLSDPNADLSISFDYAPFISQKQKSLVATRFEYEWSDVFKIGSSWLMRSEGTIEERPRLGEEPTRNVLGELDMNLDLKLTALTTFLNKLPLISTEEPGYLRVHGEIAKSFPNPNIKNDAYLDDMEGVKLASALPISRTSWVRGSIPLDTTGAPLDTAGLGKIIWAIPPDMVKAGDIYPNLSEEEKDKNTTVLFIVVDTAGSGERKWVSLETILSKVGTDMTNMDYLEIFIKGSGAKLNIDLGYNIPEARVWRDRAGRVRGVDPSDHITNEDRNGNGTLEYSEDTGLDGVMGDDDKWTPPDSGVVQYDDGNDDYHYDPKKKWDYSKINGTEKNGGEPDNMDLDNNGFVDQSNDYFEFTIDLDDTSFIRPDTVTDAGWKYYRIPIKDSRYYRTFGNPSWDQIRYARLWISDFSGPDTIMIAKMEITGNRWRNFGLFTVDSLNPPDTLTERFRVGLANNKEHSYYSPPPQVKLKRDTRGVWEREQSMTLTFENMGKNHGGVAHRVLYEKQDILEYRELKLFLKSRYPMDFYPIFFIRIGADTNNFYEYRFRLKDNEWTSVSVCLDSLTQFKKSILDTAQNQYAYYRRGNLAFKGRPTLTDIRMYEVGILNDSSDTPLTGEFWVDELRVSGPHRESGIAMNTRVDFKIADIIEGNLTVTREEDNFRSLTSSTPGRETKQSYSASTTFHLESFLPKEWGFSLPLTYSRSKNENQPKYGVGSDVLLTDEQRQAEKSAGFAQSFSFRFSKRGSKNRLLKWFVDPIALQLSGNENESKTPTKMTNSMRRTLTFSYSYSPVVGKPLKILGTEIYYFPSNYSFSLAYNKDSTHVYDLMSGTKTVTPREIGEINGSISYRILRNLNASYSMGRTHNLLWDKSRFFGKEMGRSEELTLNYSFSLFRILSPNLTYRAHYDENRPEDLIMDTLGLRDFNQTTNLDASFSLEIPRFLRFIGSLRNEAMDTVPGGGGPFHPILKLFDKLANFFQAPSFSYTYNRTADYRMATDRPDWKYRLGFTEKIELPSYDNTRSTRSLSNTFNISGRFNLSFASLNYSWNYNITDNKSYGAKYRAVNLTWPNLTLNINSLKGIIPKSDNYLQSASFQATFNRSSQKQKDLAQDLVTQDRWDQSLSPSLRLNFKNGLSANSSFSWNRSEQKNYGFQTSTQENDRKVLSFDVSYSFRNPQGFKLPLFGRKVLRIKSELSTSLRFNIEDSKTIQTGTPTASNRKFSLELNGSYNFSRSVTGGLNFNYVVDKNRLTGRTRKEIGLTANASFKF</sequence>
<comment type="caution">
    <text evidence="2">The sequence shown here is derived from an EMBL/GenBank/DDBJ whole genome shotgun (WGS) entry which is preliminary data.</text>
</comment>
<accession>A0A7C1BDY9</accession>
<protein>
    <recommendedName>
        <fullName evidence="1">Gliding motility protein SprA N-terminal domain-containing protein</fullName>
    </recommendedName>
</protein>
<reference evidence="2" key="1">
    <citation type="journal article" date="2020" name="mSystems">
        <title>Genome- and Community-Level Interaction Insights into Carbon Utilization and Element Cycling Functions of Hydrothermarchaeota in Hydrothermal Sediment.</title>
        <authorList>
            <person name="Zhou Z."/>
            <person name="Liu Y."/>
            <person name="Xu W."/>
            <person name="Pan J."/>
            <person name="Luo Z.H."/>
            <person name="Li M."/>
        </authorList>
    </citation>
    <scope>NUCLEOTIDE SEQUENCE [LARGE SCALE GENOMIC DNA]</scope>
    <source>
        <strain evidence="2">HyVt-237</strain>
    </source>
</reference>
<evidence type="ECO:0000313" key="2">
    <source>
        <dbReference type="EMBL" id="HDM90243.1"/>
    </source>
</evidence>